<reference evidence="2" key="1">
    <citation type="journal article" date="2019" name="Nat. Commun.">
        <title>The genome of broomcorn millet.</title>
        <authorList>
            <person name="Zou C."/>
            <person name="Miki D."/>
            <person name="Li D."/>
            <person name="Tang Q."/>
            <person name="Xiao L."/>
            <person name="Rajput S."/>
            <person name="Deng P."/>
            <person name="Jia W."/>
            <person name="Huang R."/>
            <person name="Zhang M."/>
            <person name="Sun Y."/>
            <person name="Hu J."/>
            <person name="Fu X."/>
            <person name="Schnable P.S."/>
            <person name="Li F."/>
            <person name="Zhang H."/>
            <person name="Feng B."/>
            <person name="Zhu X."/>
            <person name="Liu R."/>
            <person name="Schnable J.C."/>
            <person name="Zhu J.-K."/>
            <person name="Zhang H."/>
        </authorList>
    </citation>
    <scope>NUCLEOTIDE SEQUENCE [LARGE SCALE GENOMIC DNA]</scope>
</reference>
<name>A0A3L6T161_PANMI</name>
<dbReference type="OrthoDB" id="631900at2759"/>
<organism evidence="1 2">
    <name type="scientific">Panicum miliaceum</name>
    <name type="common">Proso millet</name>
    <name type="synonym">Broomcorn millet</name>
    <dbReference type="NCBI Taxonomy" id="4540"/>
    <lineage>
        <taxon>Eukaryota</taxon>
        <taxon>Viridiplantae</taxon>
        <taxon>Streptophyta</taxon>
        <taxon>Embryophyta</taxon>
        <taxon>Tracheophyta</taxon>
        <taxon>Spermatophyta</taxon>
        <taxon>Magnoliopsida</taxon>
        <taxon>Liliopsida</taxon>
        <taxon>Poales</taxon>
        <taxon>Poaceae</taxon>
        <taxon>PACMAD clade</taxon>
        <taxon>Panicoideae</taxon>
        <taxon>Panicodae</taxon>
        <taxon>Paniceae</taxon>
        <taxon>Panicinae</taxon>
        <taxon>Panicum</taxon>
        <taxon>Panicum sect. Panicum</taxon>
    </lineage>
</organism>
<protein>
    <submittedName>
        <fullName evidence="1">Major allergen Api g 1, isoallergen 1-like</fullName>
    </submittedName>
</protein>
<sequence length="93" mass="9868">MQAAATIIHHGSRAWRQRCAGLAALGRVADLAPVVACPPAIDGAWVATVMVEYERHGGAPLAPEDQARLAQGYLGLPHQEGRGLPRRHPGEFA</sequence>
<evidence type="ECO:0000313" key="1">
    <source>
        <dbReference type="EMBL" id="RLN30462.1"/>
    </source>
</evidence>
<dbReference type="Proteomes" id="UP000275267">
    <property type="component" value="Unassembled WGS sequence"/>
</dbReference>
<dbReference type="EMBL" id="PQIB02000003">
    <property type="protein sequence ID" value="RLN30462.1"/>
    <property type="molecule type" value="Genomic_DNA"/>
</dbReference>
<proteinExistence type="predicted"/>
<dbReference type="AlphaFoldDB" id="A0A3L6T161"/>
<keyword evidence="2" id="KW-1185">Reference proteome</keyword>
<evidence type="ECO:0000313" key="2">
    <source>
        <dbReference type="Proteomes" id="UP000275267"/>
    </source>
</evidence>
<gene>
    <name evidence="1" type="ORF">C2845_PM05G15410</name>
</gene>
<accession>A0A3L6T161</accession>
<comment type="caution">
    <text evidence="1">The sequence shown here is derived from an EMBL/GenBank/DDBJ whole genome shotgun (WGS) entry which is preliminary data.</text>
</comment>